<keyword evidence="3" id="KW-1185">Reference proteome</keyword>
<dbReference type="PRINTS" id="PR01217">
    <property type="entry name" value="PRICHEXTENSN"/>
</dbReference>
<protein>
    <submittedName>
        <fullName evidence="2">Uncharacterized protein</fullName>
    </submittedName>
</protein>
<accession>A0A2A9PAE7</accession>
<feature type="region of interest" description="Disordered" evidence="1">
    <location>
        <begin position="51"/>
        <end position="153"/>
    </location>
</feature>
<evidence type="ECO:0000313" key="3">
    <source>
        <dbReference type="Proteomes" id="UP000037136"/>
    </source>
</evidence>
<comment type="caution">
    <text evidence="2">The sequence shown here is derived from an EMBL/GenBank/DDBJ whole genome shotgun (WGS) entry which is preliminary data.</text>
</comment>
<dbReference type="Proteomes" id="UP000037136">
    <property type="component" value="Unassembled WGS sequence"/>
</dbReference>
<dbReference type="EMBL" id="LAZP02000354">
    <property type="protein sequence ID" value="PFH57892.1"/>
    <property type="molecule type" value="Genomic_DNA"/>
</dbReference>
<evidence type="ECO:0000256" key="1">
    <source>
        <dbReference type="SAM" id="MobiDB-lite"/>
    </source>
</evidence>
<proteinExistence type="predicted"/>
<evidence type="ECO:0000313" key="2">
    <source>
        <dbReference type="EMBL" id="PFH57892.1"/>
    </source>
</evidence>
<feature type="compositionally biased region" description="Low complexity" evidence="1">
    <location>
        <begin position="192"/>
        <end position="214"/>
    </location>
</feature>
<gene>
    <name evidence="2" type="ORF">XA68_14444</name>
</gene>
<dbReference type="AlphaFoldDB" id="A0A2A9PAE7"/>
<feature type="compositionally biased region" description="Pro residues" evidence="1">
    <location>
        <begin position="137"/>
        <end position="146"/>
    </location>
</feature>
<feature type="compositionally biased region" description="Pro residues" evidence="1">
    <location>
        <begin position="56"/>
        <end position="76"/>
    </location>
</feature>
<reference evidence="2 3" key="1">
    <citation type="journal article" date="2015" name="BMC Genomics">
        <title>Gene expression during zombie ant biting behavior reflects the complexity underlying fungal parasitic behavioral manipulation.</title>
        <authorList>
            <person name="de Bekker C."/>
            <person name="Ohm R.A."/>
            <person name="Loreto R.G."/>
            <person name="Sebastian A."/>
            <person name="Albert I."/>
            <person name="Merrow M."/>
            <person name="Brachmann A."/>
            <person name="Hughes D.P."/>
        </authorList>
    </citation>
    <scope>NUCLEOTIDE SEQUENCE [LARGE SCALE GENOMIC DNA]</scope>
    <source>
        <strain evidence="2 3">SC16a</strain>
    </source>
</reference>
<reference evidence="2 3" key="2">
    <citation type="journal article" date="2017" name="Sci. Rep.">
        <title>Ant-infecting Ophiocordyceps genomes reveal a high diversity of potential behavioral manipulation genes and a possible major role for enterotoxins.</title>
        <authorList>
            <person name="de Bekker C."/>
            <person name="Ohm R.A."/>
            <person name="Evans H.C."/>
            <person name="Brachmann A."/>
            <person name="Hughes D.P."/>
        </authorList>
    </citation>
    <scope>NUCLEOTIDE SEQUENCE [LARGE SCALE GENOMIC DNA]</scope>
    <source>
        <strain evidence="2 3">SC16a</strain>
    </source>
</reference>
<organism evidence="2 3">
    <name type="scientific">Ophiocordyceps unilateralis</name>
    <name type="common">Zombie-ant fungus</name>
    <name type="synonym">Torrubia unilateralis</name>
    <dbReference type="NCBI Taxonomy" id="268505"/>
    <lineage>
        <taxon>Eukaryota</taxon>
        <taxon>Fungi</taxon>
        <taxon>Dikarya</taxon>
        <taxon>Ascomycota</taxon>
        <taxon>Pezizomycotina</taxon>
        <taxon>Sordariomycetes</taxon>
        <taxon>Hypocreomycetidae</taxon>
        <taxon>Hypocreales</taxon>
        <taxon>Ophiocordycipitaceae</taxon>
        <taxon>Ophiocordyceps</taxon>
    </lineage>
</organism>
<sequence>MAMTYLPRQPPSRSQSQPTVLLGLTWRLRGAFFFLLHLSALLSRLSSLRSTILSSSPPPPPPPHPPPPPSPPPPPLFTITNKPFLRLSSHPLRAFRPPSPPLPQPLRQSTPKPSPPYSLWASPTKPFYRPPAQNSHTPPPPSPPARAPVQQPPILFSSSLLASACRNHAANHFDSVSQPLLIVSPWHGRIVKPGSKSASSSPGPRARPSPALLL</sequence>
<name>A0A2A9PAE7_OPHUN</name>
<feature type="region of interest" description="Disordered" evidence="1">
    <location>
        <begin position="191"/>
        <end position="214"/>
    </location>
</feature>